<evidence type="ECO:0000313" key="1">
    <source>
        <dbReference type="Proteomes" id="UP000887578"/>
    </source>
</evidence>
<protein>
    <submittedName>
        <fullName evidence="2">Uncharacterized protein</fullName>
    </submittedName>
</protein>
<organism evidence="1 2">
    <name type="scientific">Panagrolaimus davidi</name>
    <dbReference type="NCBI Taxonomy" id="227884"/>
    <lineage>
        <taxon>Eukaryota</taxon>
        <taxon>Metazoa</taxon>
        <taxon>Ecdysozoa</taxon>
        <taxon>Nematoda</taxon>
        <taxon>Chromadorea</taxon>
        <taxon>Rhabditida</taxon>
        <taxon>Tylenchina</taxon>
        <taxon>Panagrolaimomorpha</taxon>
        <taxon>Panagrolaimoidea</taxon>
        <taxon>Panagrolaimidae</taxon>
        <taxon>Panagrolaimus</taxon>
    </lineage>
</organism>
<dbReference type="WBParaSite" id="PDA_v2.g24139.t1">
    <property type="protein sequence ID" value="PDA_v2.g24139.t1"/>
    <property type="gene ID" value="PDA_v2.g24139"/>
</dbReference>
<name>A0A914Q0C3_9BILA</name>
<proteinExistence type="predicted"/>
<dbReference type="AlphaFoldDB" id="A0A914Q0C3"/>
<reference evidence="2" key="1">
    <citation type="submission" date="2022-11" db="UniProtKB">
        <authorList>
            <consortium name="WormBaseParasite"/>
        </authorList>
    </citation>
    <scope>IDENTIFICATION</scope>
</reference>
<dbReference type="Gene3D" id="3.40.630.30">
    <property type="match status" value="1"/>
</dbReference>
<keyword evidence="1" id="KW-1185">Reference proteome</keyword>
<dbReference type="Proteomes" id="UP000887578">
    <property type="component" value="Unplaced"/>
</dbReference>
<evidence type="ECO:0000313" key="2">
    <source>
        <dbReference type="WBParaSite" id="PDA_v2.g24139.t1"/>
    </source>
</evidence>
<accession>A0A914Q0C3</accession>
<sequence>MKSRLSLHDGFFLDTRKSGERKVVNPAWKPKDGKNPLRIEIADKNDLVLVANFFNHHFTSNNNLRKALGATYEDMEEFSYDRAELAVKKPLSLLVFDGNKLVAASLRTYYTKDEYFEIFNGELFHKNPKFLINDDYAEDIRSKGYSLNASRIAVLNEACISQIGKFLPSDVENLDFGIATGIGMKSLFSFQYKDFKENGKPEFNNIPDKCCHAMLVKPEEMLQMNEEKFNKKQLIYKSSL</sequence>